<dbReference type="CDD" id="cd06261">
    <property type="entry name" value="TM_PBP2"/>
    <property type="match status" value="1"/>
</dbReference>
<evidence type="ECO:0000256" key="6">
    <source>
        <dbReference type="ARBA" id="ARBA00022989"/>
    </source>
</evidence>
<feature type="transmembrane region" description="Helical" evidence="8">
    <location>
        <begin position="69"/>
        <end position="92"/>
    </location>
</feature>
<evidence type="ECO:0000256" key="7">
    <source>
        <dbReference type="ARBA" id="ARBA00023136"/>
    </source>
</evidence>
<dbReference type="SUPFAM" id="SSF161098">
    <property type="entry name" value="MetI-like"/>
    <property type="match status" value="1"/>
</dbReference>
<gene>
    <name evidence="10" type="ORF">A4A58_07285</name>
</gene>
<dbReference type="STRING" id="943830.A4A58_07285"/>
<keyword evidence="5 8" id="KW-0812">Transmembrane</keyword>
<feature type="transmembrane region" description="Helical" evidence="8">
    <location>
        <begin position="197"/>
        <end position="225"/>
    </location>
</feature>
<dbReference type="InterPro" id="IPR000515">
    <property type="entry name" value="MetI-like"/>
</dbReference>
<evidence type="ECO:0000256" key="3">
    <source>
        <dbReference type="ARBA" id="ARBA00022448"/>
    </source>
</evidence>
<evidence type="ECO:0000256" key="8">
    <source>
        <dbReference type="RuleBase" id="RU363032"/>
    </source>
</evidence>
<evidence type="ECO:0000256" key="2">
    <source>
        <dbReference type="ARBA" id="ARBA00007069"/>
    </source>
</evidence>
<feature type="transmembrane region" description="Helical" evidence="8">
    <location>
        <begin position="257"/>
        <end position="279"/>
    </location>
</feature>
<feature type="transmembrane region" description="Helical" evidence="8">
    <location>
        <begin position="153"/>
        <end position="176"/>
    </location>
</feature>
<dbReference type="InterPro" id="IPR035906">
    <property type="entry name" value="MetI-like_sf"/>
</dbReference>
<dbReference type="PANTHER" id="PTHR42929:SF1">
    <property type="entry name" value="INNER MEMBRANE ABC TRANSPORTER PERMEASE PROTEIN YDCU-RELATED"/>
    <property type="match status" value="1"/>
</dbReference>
<dbReference type="AlphaFoldDB" id="A0A161R2T6"/>
<keyword evidence="4" id="KW-1003">Cell membrane</keyword>
<proteinExistence type="inferred from homology"/>
<evidence type="ECO:0000256" key="4">
    <source>
        <dbReference type="ARBA" id="ARBA00022475"/>
    </source>
</evidence>
<evidence type="ECO:0000313" key="11">
    <source>
        <dbReference type="Proteomes" id="UP000076574"/>
    </source>
</evidence>
<dbReference type="PROSITE" id="PS50928">
    <property type="entry name" value="ABC_TM1"/>
    <property type="match status" value="1"/>
</dbReference>
<keyword evidence="3 8" id="KW-0813">Transport</keyword>
<feature type="transmembrane region" description="Helical" evidence="8">
    <location>
        <begin position="12"/>
        <end position="36"/>
    </location>
</feature>
<keyword evidence="7 8" id="KW-0472">Membrane</keyword>
<feature type="domain" description="ABC transmembrane type-1" evidence="9">
    <location>
        <begin position="69"/>
        <end position="276"/>
    </location>
</feature>
<organism evidence="10 11">
    <name type="scientific">Tardiphaga robiniae</name>
    <dbReference type="NCBI Taxonomy" id="943830"/>
    <lineage>
        <taxon>Bacteria</taxon>
        <taxon>Pseudomonadati</taxon>
        <taxon>Pseudomonadota</taxon>
        <taxon>Alphaproteobacteria</taxon>
        <taxon>Hyphomicrobiales</taxon>
        <taxon>Nitrobacteraceae</taxon>
        <taxon>Tardiphaga</taxon>
    </lineage>
</organism>
<name>A0A161R2T6_9BRAD</name>
<dbReference type="GO" id="GO:0055085">
    <property type="term" value="P:transmembrane transport"/>
    <property type="evidence" value="ECO:0007669"/>
    <property type="project" value="InterPro"/>
</dbReference>
<dbReference type="EMBL" id="LVYV01000012">
    <property type="protein sequence ID" value="KZD23181.1"/>
    <property type="molecule type" value="Genomic_DNA"/>
</dbReference>
<dbReference type="GO" id="GO:0005886">
    <property type="term" value="C:plasma membrane"/>
    <property type="evidence" value="ECO:0007669"/>
    <property type="project" value="UniProtKB-SubCell"/>
</dbReference>
<dbReference type="Pfam" id="PF00528">
    <property type="entry name" value="BPD_transp_1"/>
    <property type="match status" value="1"/>
</dbReference>
<comment type="subcellular location">
    <subcellularLocation>
        <location evidence="1 8">Cell membrane</location>
        <topology evidence="1 8">Multi-pass membrane protein</topology>
    </subcellularLocation>
</comment>
<evidence type="ECO:0000313" key="10">
    <source>
        <dbReference type="EMBL" id="KZD23181.1"/>
    </source>
</evidence>
<accession>A0A161R2T6</accession>
<dbReference type="PANTHER" id="PTHR42929">
    <property type="entry name" value="INNER MEMBRANE ABC TRANSPORTER PERMEASE PROTEIN YDCU-RELATED-RELATED"/>
    <property type="match status" value="1"/>
</dbReference>
<feature type="transmembrane region" description="Helical" evidence="8">
    <location>
        <begin position="104"/>
        <end position="133"/>
    </location>
</feature>
<sequence length="294" mass="32477">MRAVANDEKSEFDALAFFCLLPSLLYVLCMFVYPFLYGVYLSLQPQKVSGFSFANYLTFFSDPYQYGTIWITFSLAIPTTIVVLLLALWLAYGMRRGIFMERTVTTILIMPISLGVILLSEGILGFYGSQGWFNQVLLGLGLIKEPFILTHNYAGVMLALFMQQFPFCFLMLLGYISGIDPSLERSARMLGATPSIVFRRVMLPLIAPGLAIAFALVFVMSFAVFPSAIMLGQPAGTTRTISIAAYQKAFEQYDMSAASAIAVVMGLCQLAALLVIILFRRRLSPAATMGVGKR</sequence>
<dbReference type="Gene3D" id="1.10.3720.10">
    <property type="entry name" value="MetI-like"/>
    <property type="match status" value="1"/>
</dbReference>
<protein>
    <submittedName>
        <fullName evidence="10">ABC transporter permease</fullName>
    </submittedName>
</protein>
<comment type="caution">
    <text evidence="10">The sequence shown here is derived from an EMBL/GenBank/DDBJ whole genome shotgun (WGS) entry which is preliminary data.</text>
</comment>
<reference evidence="10 11" key="1">
    <citation type="submission" date="2016-03" db="EMBL/GenBank/DDBJ databases">
        <title>Microsymbionts genomes from the relict species Vavilovia formosa (Stev.) Fed.</title>
        <authorList>
            <person name="Kopat V."/>
            <person name="Chirak E."/>
            <person name="Kimeklis A."/>
            <person name="Andronov E."/>
        </authorList>
    </citation>
    <scope>NUCLEOTIDE SEQUENCE [LARGE SCALE GENOMIC DNA]</scope>
    <source>
        <strain evidence="10 11">Vaf07</strain>
    </source>
</reference>
<dbReference type="OrthoDB" id="9808619at2"/>
<comment type="similarity">
    <text evidence="2">Belongs to the binding-protein-dependent transport system permease family. CysTW subfamily.</text>
</comment>
<evidence type="ECO:0000256" key="1">
    <source>
        <dbReference type="ARBA" id="ARBA00004651"/>
    </source>
</evidence>
<dbReference type="RefSeq" id="WP_068733317.1">
    <property type="nucleotide sequence ID" value="NZ_LVYV01000012.1"/>
</dbReference>
<evidence type="ECO:0000259" key="9">
    <source>
        <dbReference type="PROSITE" id="PS50928"/>
    </source>
</evidence>
<keyword evidence="11" id="KW-1185">Reference proteome</keyword>
<keyword evidence="6 8" id="KW-1133">Transmembrane helix</keyword>
<dbReference type="Proteomes" id="UP000076574">
    <property type="component" value="Unassembled WGS sequence"/>
</dbReference>
<evidence type="ECO:0000256" key="5">
    <source>
        <dbReference type="ARBA" id="ARBA00022692"/>
    </source>
</evidence>